<feature type="region of interest" description="Disordered" evidence="1">
    <location>
        <begin position="1"/>
        <end position="31"/>
    </location>
</feature>
<keyword evidence="2" id="KW-0808">Transferase</keyword>
<dbReference type="Proteomes" id="UP000887159">
    <property type="component" value="Unassembled WGS sequence"/>
</dbReference>
<evidence type="ECO:0000313" key="2">
    <source>
        <dbReference type="EMBL" id="GFY08598.1"/>
    </source>
</evidence>
<reference evidence="2" key="1">
    <citation type="submission" date="2020-08" db="EMBL/GenBank/DDBJ databases">
        <title>Multicomponent nature underlies the extraordinary mechanical properties of spider dragline silk.</title>
        <authorList>
            <person name="Kono N."/>
            <person name="Nakamura H."/>
            <person name="Mori M."/>
            <person name="Yoshida Y."/>
            <person name="Ohtoshi R."/>
            <person name="Malay A.D."/>
            <person name="Moran D.A.P."/>
            <person name="Tomita M."/>
            <person name="Numata K."/>
            <person name="Arakawa K."/>
        </authorList>
    </citation>
    <scope>NUCLEOTIDE SEQUENCE</scope>
</reference>
<name>A0A8X6SKD6_TRICX</name>
<dbReference type="AlphaFoldDB" id="A0A8X6SKD6"/>
<keyword evidence="3" id="KW-1185">Reference proteome</keyword>
<organism evidence="2 3">
    <name type="scientific">Trichonephila clavipes</name>
    <name type="common">Golden silk orbweaver</name>
    <name type="synonym">Nephila clavipes</name>
    <dbReference type="NCBI Taxonomy" id="2585209"/>
    <lineage>
        <taxon>Eukaryota</taxon>
        <taxon>Metazoa</taxon>
        <taxon>Ecdysozoa</taxon>
        <taxon>Arthropoda</taxon>
        <taxon>Chelicerata</taxon>
        <taxon>Arachnida</taxon>
        <taxon>Araneae</taxon>
        <taxon>Araneomorphae</taxon>
        <taxon>Entelegynae</taxon>
        <taxon>Araneoidea</taxon>
        <taxon>Nephilidae</taxon>
        <taxon>Trichonephila</taxon>
    </lineage>
</organism>
<proteinExistence type="predicted"/>
<evidence type="ECO:0000313" key="3">
    <source>
        <dbReference type="Proteomes" id="UP000887159"/>
    </source>
</evidence>
<dbReference type="GO" id="GO:0003964">
    <property type="term" value="F:RNA-directed DNA polymerase activity"/>
    <property type="evidence" value="ECO:0007669"/>
    <property type="project" value="UniProtKB-KW"/>
</dbReference>
<sequence>MPSLSPVNSSKHVPSQQNHITTRKEPPPPLLRLSHRSTTLRNCGFLLLYSSQPPTVPSRANVRPATIDFGISCGLGDILVETQSELSSYHNPVQFIIPTTNNRLYAQNCITFTNWNLFQKILHSTIPGNPKISNANEIDEKIAQFTSNIHSAINQSSKVKVIKHNITFIPRSLRTKIAEKNRLRKQWQATRSPHQTRSQ</sequence>
<gene>
    <name evidence="2" type="primary">pol_770</name>
    <name evidence="2" type="ORF">TNCV_810311</name>
</gene>
<comment type="caution">
    <text evidence="2">The sequence shown here is derived from an EMBL/GenBank/DDBJ whole genome shotgun (WGS) entry which is preliminary data.</text>
</comment>
<evidence type="ECO:0000256" key="1">
    <source>
        <dbReference type="SAM" id="MobiDB-lite"/>
    </source>
</evidence>
<keyword evidence="2" id="KW-0695">RNA-directed DNA polymerase</keyword>
<keyword evidence="2" id="KW-0548">Nucleotidyltransferase</keyword>
<feature type="compositionally biased region" description="Polar residues" evidence="1">
    <location>
        <begin position="1"/>
        <end position="20"/>
    </location>
</feature>
<protein>
    <submittedName>
        <fullName evidence="2">RNA-directed DNA polymerase from mobile element jockey</fullName>
    </submittedName>
</protein>
<dbReference type="EMBL" id="BMAU01021282">
    <property type="protein sequence ID" value="GFY08598.1"/>
    <property type="molecule type" value="Genomic_DNA"/>
</dbReference>
<accession>A0A8X6SKD6</accession>